<dbReference type="AlphaFoldDB" id="S8DXB2"/>
<dbReference type="OrthoDB" id="1939212at2759"/>
<proteinExistence type="predicted"/>
<evidence type="ECO:0000313" key="2">
    <source>
        <dbReference type="Proteomes" id="UP000015453"/>
    </source>
</evidence>
<organism evidence="1 2">
    <name type="scientific">Genlisea aurea</name>
    <dbReference type="NCBI Taxonomy" id="192259"/>
    <lineage>
        <taxon>Eukaryota</taxon>
        <taxon>Viridiplantae</taxon>
        <taxon>Streptophyta</taxon>
        <taxon>Embryophyta</taxon>
        <taxon>Tracheophyta</taxon>
        <taxon>Spermatophyta</taxon>
        <taxon>Magnoliopsida</taxon>
        <taxon>eudicotyledons</taxon>
        <taxon>Gunneridae</taxon>
        <taxon>Pentapetalae</taxon>
        <taxon>asterids</taxon>
        <taxon>lamiids</taxon>
        <taxon>Lamiales</taxon>
        <taxon>Lentibulariaceae</taxon>
        <taxon>Genlisea</taxon>
    </lineage>
</organism>
<accession>S8DXB2</accession>
<reference evidence="1 2" key="1">
    <citation type="journal article" date="2013" name="BMC Genomics">
        <title>The miniature genome of a carnivorous plant Genlisea aurea contains a low number of genes and short non-coding sequences.</title>
        <authorList>
            <person name="Leushkin E.V."/>
            <person name="Sutormin R.A."/>
            <person name="Nabieva E.R."/>
            <person name="Penin A.A."/>
            <person name="Kondrashov A.S."/>
            <person name="Logacheva M.D."/>
        </authorList>
    </citation>
    <scope>NUCLEOTIDE SEQUENCE [LARGE SCALE GENOMIC DNA]</scope>
</reference>
<comment type="caution">
    <text evidence="1">The sequence shown here is derived from an EMBL/GenBank/DDBJ whole genome shotgun (WGS) entry which is preliminary data.</text>
</comment>
<sequence>MERDFMGLNSKRPVCVKEESVEGSREDSGFARSSSGLPWLSENKMAVISISALATPAICNYFQRITVFSMTHIPV</sequence>
<dbReference type="EMBL" id="AUSU01004712">
    <property type="protein sequence ID" value="EPS64612.1"/>
    <property type="molecule type" value="Genomic_DNA"/>
</dbReference>
<protein>
    <submittedName>
        <fullName evidence="1">Uncharacterized protein</fullName>
    </submittedName>
</protein>
<dbReference type="Proteomes" id="UP000015453">
    <property type="component" value="Unassembled WGS sequence"/>
</dbReference>
<name>S8DXB2_9LAMI</name>
<evidence type="ECO:0000313" key="1">
    <source>
        <dbReference type="EMBL" id="EPS64612.1"/>
    </source>
</evidence>
<keyword evidence="2" id="KW-1185">Reference proteome</keyword>
<gene>
    <name evidence="1" type="ORF">M569_10171</name>
</gene>